<dbReference type="SUPFAM" id="SSF69279">
    <property type="entry name" value="Phage tail proteins"/>
    <property type="match status" value="1"/>
</dbReference>
<dbReference type="RefSeq" id="WP_343851385.1">
    <property type="nucleotide sequence ID" value="NZ_BAAAFI010000010.1"/>
</dbReference>
<dbReference type="SUPFAM" id="SSF69255">
    <property type="entry name" value="gp5 N-terminal domain-like"/>
    <property type="match status" value="1"/>
</dbReference>
<dbReference type="InterPro" id="IPR037026">
    <property type="entry name" value="Vgr_OB-fold_dom_sf"/>
</dbReference>
<name>A0ABN1N0B7_9BACT</name>
<dbReference type="EMBL" id="BAAAFI010000010">
    <property type="protein sequence ID" value="GAA0879209.1"/>
    <property type="molecule type" value="Genomic_DNA"/>
</dbReference>
<evidence type="ECO:0000313" key="2">
    <source>
        <dbReference type="EMBL" id="GAA0879209.1"/>
    </source>
</evidence>
<dbReference type="NCBIfam" id="TIGR01646">
    <property type="entry name" value="vgr_GE"/>
    <property type="match status" value="1"/>
</dbReference>
<accession>A0ABN1N0B7</accession>
<gene>
    <name evidence="2" type="ORF">GCM10009119_21770</name>
</gene>
<comment type="caution">
    <text evidence="2">The sequence shown here is derived from an EMBL/GenBank/DDBJ whole genome shotgun (WGS) entry which is preliminary data.</text>
</comment>
<evidence type="ECO:0000313" key="3">
    <source>
        <dbReference type="Proteomes" id="UP001500469"/>
    </source>
</evidence>
<feature type="domain" description="Gp5/Type VI secretion system Vgr protein OB-fold" evidence="1">
    <location>
        <begin position="380"/>
        <end position="453"/>
    </location>
</feature>
<dbReference type="Pfam" id="PF04717">
    <property type="entry name" value="Phage_base_V"/>
    <property type="match status" value="1"/>
</dbReference>
<proteinExistence type="predicted"/>
<dbReference type="Gene3D" id="2.40.50.230">
    <property type="entry name" value="Gp5 N-terminal domain"/>
    <property type="match status" value="1"/>
</dbReference>
<organism evidence="2 3">
    <name type="scientific">Algoriphagus jejuensis</name>
    <dbReference type="NCBI Taxonomy" id="419934"/>
    <lineage>
        <taxon>Bacteria</taxon>
        <taxon>Pseudomonadati</taxon>
        <taxon>Bacteroidota</taxon>
        <taxon>Cytophagia</taxon>
        <taxon>Cytophagales</taxon>
        <taxon>Cyclobacteriaceae</taxon>
        <taxon>Algoriphagus</taxon>
    </lineage>
</organism>
<reference evidence="2 3" key="1">
    <citation type="journal article" date="2019" name="Int. J. Syst. Evol. Microbiol.">
        <title>The Global Catalogue of Microorganisms (GCM) 10K type strain sequencing project: providing services to taxonomists for standard genome sequencing and annotation.</title>
        <authorList>
            <consortium name="The Broad Institute Genomics Platform"/>
            <consortium name="The Broad Institute Genome Sequencing Center for Infectious Disease"/>
            <person name="Wu L."/>
            <person name="Ma J."/>
        </authorList>
    </citation>
    <scope>NUCLEOTIDE SEQUENCE [LARGE SCALE GENOMIC DNA]</scope>
    <source>
        <strain evidence="2 3">JCM 16112</strain>
    </source>
</reference>
<dbReference type="Proteomes" id="UP001500469">
    <property type="component" value="Unassembled WGS sequence"/>
</dbReference>
<protein>
    <recommendedName>
        <fullName evidence="1">Gp5/Type VI secretion system Vgr protein OB-fold domain-containing protein</fullName>
    </recommendedName>
</protein>
<sequence length="589" mass="63183">MISVENRELVTFKILLGTGPGATPDQEVSGRIQILEITVDKTLNKIPYATLKIADGSAADSDFEIGNSGEFAMGKSIDIQLGGSGDDKSVFKGIIVGNSHSVNANQSTLFLVCKHEAVKMTVSPKNRHFNDLKDSELVEQVLQENGLTDLDIPSFGSSHEQLLQVNVTDWDYILSRIDANGMACVIDGSKFTVIKPDSSMDPVHTLTFGSNIISFRSESDIRSQPTAVKAFSWDFANQEVVEVAGTGLSSASPGNIQESAIADINGQEYEIKTSARLTNEALQSLADAKKQKLSLSKIKGKVTFSGSAEVGPGNWITLEGIGEQFSGKAFVSAVRHDVRQGNWVTDATLGWEEDFFTEKFNPSSASSSMGQFSRIQGLHIGIVTDIMDPLGEARVKVRLPLVNANDPGVFARVATLDAGDNRGTFFRPEIDDEVIVGFINDDPSHPVILGMLHSSAKTTPMEPEEANDKKGYVSRSEIKITIHDGDKSIVIETPGGRKFTMDDTAGIIQVEDAAGNILTMDDNGIECESPKDISLKSATKIAFAAPEIGIVADMNMSMEASAGLSIKSNGTADLEGSMVNIKGSLVKIN</sequence>
<keyword evidence="3" id="KW-1185">Reference proteome</keyword>
<dbReference type="InterPro" id="IPR006531">
    <property type="entry name" value="Gp5/Vgr_OB"/>
</dbReference>
<evidence type="ECO:0000259" key="1">
    <source>
        <dbReference type="Pfam" id="PF04717"/>
    </source>
</evidence>
<dbReference type="InterPro" id="IPR006533">
    <property type="entry name" value="T6SS_Vgr_RhsGE"/>
</dbReference>